<comment type="similarity">
    <text evidence="1">Belongs to the sulfatase family.</text>
</comment>
<dbReference type="PANTHER" id="PTHR42693:SF53">
    <property type="entry name" value="ENDO-4-O-SULFATASE"/>
    <property type="match status" value="1"/>
</dbReference>
<proteinExistence type="inferred from homology"/>
<protein>
    <submittedName>
        <fullName evidence="6">Arylsulfatase</fullName>
        <ecNumber evidence="6">3.1.6.1</ecNumber>
    </submittedName>
</protein>
<dbReference type="Pfam" id="PF00884">
    <property type="entry name" value="Sulfatase"/>
    <property type="match status" value="1"/>
</dbReference>
<sequence length="457" mass="50291" precursor="true">MKTTKLVYVTLSLLILGNTAVTVSGVESQQPNIVLLLADDLGGSDLHCYGHPYSRTPNIDSLARDGTRFIQFYATGATCCPARTGLMTSKYPATYPSYPANGGFADRVTVTELLKKQGYDTGHFGKWHIGPVQKPGTYGIDSINSSDEKQGGKKKQLGEERGRDAPIYDDAIKFIEQHKGGPFYVNVWGHISHNPVNPSDRLVKPWSELTVKDSDFPPQMYDKFNAVRKAGGDVDDAMRCYLADVQSLDDNVGRLLKRLDELGLRENTIVVFNSDQGADMTKASLGGLRFNQMGFNGPVRGGKHTHWEGGVRVPWIVRWPGHVPAGRTDKTSVLSGVDWLPTLCAITGIKINANKFDGEDVSAAWLGQGPHLRAKPLLWKTSSPGSESYIREGQWKLRHPTRRNGGEVELYNIAADPAESSNVADQHPDIVKTLSAKVQTWVASLPKDYVKTKDQED</sequence>
<comment type="caution">
    <text evidence="6">The sequence shown here is derived from an EMBL/GenBank/DDBJ whole genome shotgun (WGS) entry which is preliminary data.</text>
</comment>
<dbReference type="Gene3D" id="3.40.720.10">
    <property type="entry name" value="Alkaline Phosphatase, subunit A"/>
    <property type="match status" value="1"/>
</dbReference>
<dbReference type="InterPro" id="IPR000917">
    <property type="entry name" value="Sulfatase_N"/>
</dbReference>
<dbReference type="AlphaFoldDB" id="A0A5C6FC68"/>
<feature type="signal peptide" evidence="4">
    <location>
        <begin position="1"/>
        <end position="20"/>
    </location>
</feature>
<gene>
    <name evidence="6" type="primary">atsA_16</name>
    <name evidence="6" type="ORF">Poly59_12930</name>
</gene>
<evidence type="ECO:0000256" key="2">
    <source>
        <dbReference type="ARBA" id="ARBA00022801"/>
    </source>
</evidence>
<dbReference type="EC" id="3.1.6.1" evidence="6"/>
<organism evidence="6 7">
    <name type="scientific">Rubripirellula reticaptiva</name>
    <dbReference type="NCBI Taxonomy" id="2528013"/>
    <lineage>
        <taxon>Bacteria</taxon>
        <taxon>Pseudomonadati</taxon>
        <taxon>Planctomycetota</taxon>
        <taxon>Planctomycetia</taxon>
        <taxon>Pirellulales</taxon>
        <taxon>Pirellulaceae</taxon>
        <taxon>Rubripirellula</taxon>
    </lineage>
</organism>
<evidence type="ECO:0000256" key="1">
    <source>
        <dbReference type="ARBA" id="ARBA00008779"/>
    </source>
</evidence>
<keyword evidence="2 6" id="KW-0378">Hydrolase</keyword>
<evidence type="ECO:0000256" key="3">
    <source>
        <dbReference type="SAM" id="MobiDB-lite"/>
    </source>
</evidence>
<dbReference type="Proteomes" id="UP000317977">
    <property type="component" value="Unassembled WGS sequence"/>
</dbReference>
<evidence type="ECO:0000313" key="7">
    <source>
        <dbReference type="Proteomes" id="UP000317977"/>
    </source>
</evidence>
<evidence type="ECO:0000259" key="5">
    <source>
        <dbReference type="Pfam" id="PF00884"/>
    </source>
</evidence>
<keyword evidence="4" id="KW-0732">Signal</keyword>
<feature type="chain" id="PRO_5022935476" evidence="4">
    <location>
        <begin position="21"/>
        <end position="457"/>
    </location>
</feature>
<dbReference type="PANTHER" id="PTHR42693">
    <property type="entry name" value="ARYLSULFATASE FAMILY MEMBER"/>
    <property type="match status" value="1"/>
</dbReference>
<dbReference type="Gene3D" id="3.30.1120.10">
    <property type="match status" value="1"/>
</dbReference>
<reference evidence="6 7" key="1">
    <citation type="submission" date="2019-02" db="EMBL/GenBank/DDBJ databases">
        <title>Deep-cultivation of Planctomycetes and their phenomic and genomic characterization uncovers novel biology.</title>
        <authorList>
            <person name="Wiegand S."/>
            <person name="Jogler M."/>
            <person name="Boedeker C."/>
            <person name="Pinto D."/>
            <person name="Vollmers J."/>
            <person name="Rivas-Marin E."/>
            <person name="Kohn T."/>
            <person name="Peeters S.H."/>
            <person name="Heuer A."/>
            <person name="Rast P."/>
            <person name="Oberbeckmann S."/>
            <person name="Bunk B."/>
            <person name="Jeske O."/>
            <person name="Meyerdierks A."/>
            <person name="Storesund J.E."/>
            <person name="Kallscheuer N."/>
            <person name="Luecker S."/>
            <person name="Lage O.M."/>
            <person name="Pohl T."/>
            <person name="Merkel B.J."/>
            <person name="Hornburger P."/>
            <person name="Mueller R.-W."/>
            <person name="Bruemmer F."/>
            <person name="Labrenz M."/>
            <person name="Spormann A.M."/>
            <person name="Op Den Camp H."/>
            <person name="Overmann J."/>
            <person name="Amann R."/>
            <person name="Jetten M.S.M."/>
            <person name="Mascher T."/>
            <person name="Medema M.H."/>
            <person name="Devos D.P."/>
            <person name="Kaster A.-K."/>
            <person name="Ovreas L."/>
            <person name="Rohde M."/>
            <person name="Galperin M.Y."/>
            <person name="Jogler C."/>
        </authorList>
    </citation>
    <scope>NUCLEOTIDE SEQUENCE [LARGE SCALE GENOMIC DNA]</scope>
    <source>
        <strain evidence="6 7">Poly59</strain>
    </source>
</reference>
<dbReference type="OrthoDB" id="9783154at2"/>
<feature type="domain" description="Sulfatase N-terminal" evidence="5">
    <location>
        <begin position="31"/>
        <end position="349"/>
    </location>
</feature>
<name>A0A5C6FC68_9BACT</name>
<evidence type="ECO:0000256" key="4">
    <source>
        <dbReference type="SAM" id="SignalP"/>
    </source>
</evidence>
<dbReference type="InterPro" id="IPR050738">
    <property type="entry name" value="Sulfatase"/>
</dbReference>
<accession>A0A5C6FC68</accession>
<dbReference type="GO" id="GO:0004065">
    <property type="term" value="F:arylsulfatase activity"/>
    <property type="evidence" value="ECO:0007669"/>
    <property type="project" value="UniProtKB-EC"/>
</dbReference>
<feature type="compositionally biased region" description="Basic and acidic residues" evidence="3">
    <location>
        <begin position="146"/>
        <end position="162"/>
    </location>
</feature>
<dbReference type="RefSeq" id="WP_146533125.1">
    <property type="nucleotide sequence ID" value="NZ_SJPX01000001.1"/>
</dbReference>
<dbReference type="InterPro" id="IPR017850">
    <property type="entry name" value="Alkaline_phosphatase_core_sf"/>
</dbReference>
<dbReference type="EMBL" id="SJPX01000001">
    <property type="protein sequence ID" value="TWU58382.1"/>
    <property type="molecule type" value="Genomic_DNA"/>
</dbReference>
<feature type="region of interest" description="Disordered" evidence="3">
    <location>
        <begin position="138"/>
        <end position="162"/>
    </location>
</feature>
<evidence type="ECO:0000313" key="6">
    <source>
        <dbReference type="EMBL" id="TWU58382.1"/>
    </source>
</evidence>
<keyword evidence="7" id="KW-1185">Reference proteome</keyword>
<dbReference type="SUPFAM" id="SSF53649">
    <property type="entry name" value="Alkaline phosphatase-like"/>
    <property type="match status" value="1"/>
</dbReference>